<feature type="region of interest" description="Disordered" evidence="1">
    <location>
        <begin position="1"/>
        <end position="75"/>
    </location>
</feature>
<evidence type="ECO:0000313" key="2">
    <source>
        <dbReference type="EMBL" id="KAF2399242.1"/>
    </source>
</evidence>
<name>A0A6G1HTB1_9PEZI</name>
<proteinExistence type="predicted"/>
<evidence type="ECO:0008006" key="4">
    <source>
        <dbReference type="Google" id="ProtNLM"/>
    </source>
</evidence>
<protein>
    <recommendedName>
        <fullName evidence="4">DNA/RNA-binding protein Alba-like domain-containing protein</fullName>
    </recommendedName>
</protein>
<dbReference type="OrthoDB" id="424402at2759"/>
<feature type="compositionally biased region" description="Basic and acidic residues" evidence="1">
    <location>
        <begin position="23"/>
        <end position="41"/>
    </location>
</feature>
<organism evidence="2 3">
    <name type="scientific">Trichodelitschia bisporula</name>
    <dbReference type="NCBI Taxonomy" id="703511"/>
    <lineage>
        <taxon>Eukaryota</taxon>
        <taxon>Fungi</taxon>
        <taxon>Dikarya</taxon>
        <taxon>Ascomycota</taxon>
        <taxon>Pezizomycotina</taxon>
        <taxon>Dothideomycetes</taxon>
        <taxon>Dothideomycetes incertae sedis</taxon>
        <taxon>Phaeotrichales</taxon>
        <taxon>Phaeotrichaceae</taxon>
        <taxon>Trichodelitschia</taxon>
    </lineage>
</organism>
<evidence type="ECO:0000313" key="3">
    <source>
        <dbReference type="Proteomes" id="UP000799640"/>
    </source>
</evidence>
<keyword evidence="3" id="KW-1185">Reference proteome</keyword>
<accession>A0A6G1HTB1</accession>
<dbReference type="Proteomes" id="UP000799640">
    <property type="component" value="Unassembled WGS sequence"/>
</dbReference>
<evidence type="ECO:0000256" key="1">
    <source>
        <dbReference type="SAM" id="MobiDB-lite"/>
    </source>
</evidence>
<reference evidence="2" key="1">
    <citation type="journal article" date="2020" name="Stud. Mycol.">
        <title>101 Dothideomycetes genomes: a test case for predicting lifestyles and emergence of pathogens.</title>
        <authorList>
            <person name="Haridas S."/>
            <person name="Albert R."/>
            <person name="Binder M."/>
            <person name="Bloem J."/>
            <person name="Labutti K."/>
            <person name="Salamov A."/>
            <person name="Andreopoulos B."/>
            <person name="Baker S."/>
            <person name="Barry K."/>
            <person name="Bills G."/>
            <person name="Bluhm B."/>
            <person name="Cannon C."/>
            <person name="Castanera R."/>
            <person name="Culley D."/>
            <person name="Daum C."/>
            <person name="Ezra D."/>
            <person name="Gonzalez J."/>
            <person name="Henrissat B."/>
            <person name="Kuo A."/>
            <person name="Liang C."/>
            <person name="Lipzen A."/>
            <person name="Lutzoni F."/>
            <person name="Magnuson J."/>
            <person name="Mondo S."/>
            <person name="Nolan M."/>
            <person name="Ohm R."/>
            <person name="Pangilinan J."/>
            <person name="Park H.-J."/>
            <person name="Ramirez L."/>
            <person name="Alfaro M."/>
            <person name="Sun H."/>
            <person name="Tritt A."/>
            <person name="Yoshinaga Y."/>
            <person name="Zwiers L.-H."/>
            <person name="Turgeon B."/>
            <person name="Goodwin S."/>
            <person name="Spatafora J."/>
            <person name="Crous P."/>
            <person name="Grigoriev I."/>
        </authorList>
    </citation>
    <scope>NUCLEOTIDE SEQUENCE</scope>
    <source>
        <strain evidence="2">CBS 262.69</strain>
    </source>
</reference>
<feature type="compositionally biased region" description="Acidic residues" evidence="1">
    <location>
        <begin position="42"/>
        <end position="58"/>
    </location>
</feature>
<dbReference type="EMBL" id="ML996698">
    <property type="protein sequence ID" value="KAF2399242.1"/>
    <property type="molecule type" value="Genomic_DNA"/>
</dbReference>
<dbReference type="AlphaFoldDB" id="A0A6G1HTB1"/>
<sequence length="264" mass="29406">MAKKNKFKHSPTAATAEKRRTRPKTDAATWKDGEEEPRFEATPDENEEQSAEDSEEEGAVVKGPQPPRKSAPVPRLEDLWPVPAHVAPDHLLELPDIGLDTNNWEVEMVRVVANSKIRGKVRTVLEGLGAGDGKGKEKEEETGKPLIMAIVARADGTPKAVSIAEIAKREAVVKGVRVWQYTGSWGRMERWDSGGLDWEKEKAKQKEVQEDDGEGEEGEAYFERIPITKRSIVRSTPCLVVFLSRASVARLKEVYGEQVTGERR</sequence>
<gene>
    <name evidence="2" type="ORF">EJ06DRAFT_531572</name>
</gene>